<dbReference type="Pfam" id="PF13843">
    <property type="entry name" value="DDE_Tnp_1_7"/>
    <property type="match status" value="1"/>
</dbReference>
<dbReference type="Proteomes" id="UP001458880">
    <property type="component" value="Unassembled WGS sequence"/>
</dbReference>
<keyword evidence="4" id="KW-1185">Reference proteome</keyword>
<gene>
    <name evidence="3" type="ORF">QE152_g34509</name>
</gene>
<comment type="caution">
    <text evidence="3">The sequence shown here is derived from an EMBL/GenBank/DDBJ whole genome shotgun (WGS) entry which is preliminary data.</text>
</comment>
<protein>
    <submittedName>
        <fullName evidence="3">Transposase IS4</fullName>
    </submittedName>
</protein>
<feature type="compositionally biased region" description="Polar residues" evidence="1">
    <location>
        <begin position="57"/>
        <end position="80"/>
    </location>
</feature>
<name>A0AAW1ITI0_POPJA</name>
<dbReference type="EMBL" id="JASPKY010000557">
    <property type="protein sequence ID" value="KAK9692985.1"/>
    <property type="molecule type" value="Genomic_DNA"/>
</dbReference>
<feature type="region of interest" description="Disordered" evidence="1">
    <location>
        <begin position="20"/>
        <end position="80"/>
    </location>
</feature>
<accession>A0AAW1ITI0</accession>
<evidence type="ECO:0000313" key="4">
    <source>
        <dbReference type="Proteomes" id="UP001458880"/>
    </source>
</evidence>
<dbReference type="PANTHER" id="PTHR46599:SF3">
    <property type="entry name" value="PIGGYBAC TRANSPOSABLE ELEMENT-DERIVED PROTEIN 4"/>
    <property type="match status" value="1"/>
</dbReference>
<evidence type="ECO:0000259" key="2">
    <source>
        <dbReference type="Pfam" id="PF13843"/>
    </source>
</evidence>
<sequence>MGDYEDEQRRLQQLWESCMSDEESEFPDVYLSDEYKPSTSEETSSGEEIEVKRQKINRTAFSNPNEAGPSAITSNNGADQSGTIQSVIEDVVANYSIEDDAEIASTIASNNLNWGPIDGTSLKRFDFTEPNSGIKAELSLRFDFTEPNSGIKAEFYEYYYAEQVLKETQKTKTKGHVKEWVPTNNREIETFFGVILWMGLMKLPCLKAYWSTNEMYAKKVKEVMPRNMFEQLLRMWHFNNNEGKEFANDRVRKLTATKYV</sequence>
<evidence type="ECO:0000256" key="1">
    <source>
        <dbReference type="SAM" id="MobiDB-lite"/>
    </source>
</evidence>
<dbReference type="AlphaFoldDB" id="A0AAW1ITI0"/>
<evidence type="ECO:0000313" key="3">
    <source>
        <dbReference type="EMBL" id="KAK9692985.1"/>
    </source>
</evidence>
<reference evidence="3 4" key="1">
    <citation type="journal article" date="2024" name="BMC Genomics">
        <title>De novo assembly and annotation of Popillia japonica's genome with initial clues to its potential as an invasive pest.</title>
        <authorList>
            <person name="Cucini C."/>
            <person name="Boschi S."/>
            <person name="Funari R."/>
            <person name="Cardaioli E."/>
            <person name="Iannotti N."/>
            <person name="Marturano G."/>
            <person name="Paoli F."/>
            <person name="Bruttini M."/>
            <person name="Carapelli A."/>
            <person name="Frati F."/>
            <person name="Nardi F."/>
        </authorList>
    </citation>
    <scope>NUCLEOTIDE SEQUENCE [LARGE SCALE GENOMIC DNA]</scope>
    <source>
        <strain evidence="3">DMR45628</strain>
    </source>
</reference>
<dbReference type="InterPro" id="IPR029526">
    <property type="entry name" value="PGBD"/>
</dbReference>
<feature type="domain" description="PiggyBac transposable element-derived protein" evidence="2">
    <location>
        <begin position="163"/>
        <end position="253"/>
    </location>
</feature>
<dbReference type="PANTHER" id="PTHR46599">
    <property type="entry name" value="PIGGYBAC TRANSPOSABLE ELEMENT-DERIVED PROTEIN 4"/>
    <property type="match status" value="1"/>
</dbReference>
<proteinExistence type="predicted"/>
<organism evidence="3 4">
    <name type="scientific">Popillia japonica</name>
    <name type="common">Japanese beetle</name>
    <dbReference type="NCBI Taxonomy" id="7064"/>
    <lineage>
        <taxon>Eukaryota</taxon>
        <taxon>Metazoa</taxon>
        <taxon>Ecdysozoa</taxon>
        <taxon>Arthropoda</taxon>
        <taxon>Hexapoda</taxon>
        <taxon>Insecta</taxon>
        <taxon>Pterygota</taxon>
        <taxon>Neoptera</taxon>
        <taxon>Endopterygota</taxon>
        <taxon>Coleoptera</taxon>
        <taxon>Polyphaga</taxon>
        <taxon>Scarabaeiformia</taxon>
        <taxon>Scarabaeidae</taxon>
        <taxon>Rutelinae</taxon>
        <taxon>Popillia</taxon>
    </lineage>
</organism>